<protein>
    <submittedName>
        <fullName evidence="1">Uncharacterized protein</fullName>
    </submittedName>
</protein>
<sequence length="243" mass="27958">MLASYSRNFIFLKTLKTASTSLELVFSQLCGPRDIISPIGARWELERAKLGVMPRNFSRSRELEKEYRRALRKGKKGALRRVSKANRDQHGCTGHMHAANVRNWVDAEFWEGAVKITSERHPYEKALSLARFSFSGDADQDPQAWEEHVNETVRKGRIRGFPVYSIEGQAVVQPENVIRYENLAEDTQRIVTQLGGADGIELPQTRTTQAEDRLPAAEVLTPWQRRRVRRRCADEFEFLGWED</sequence>
<dbReference type="RefSeq" id="WP_259311668.1">
    <property type="nucleotide sequence ID" value="NZ_CP087164.1"/>
</dbReference>
<organism evidence="1 2">
    <name type="scientific">Capillimicrobium parvum</name>
    <dbReference type="NCBI Taxonomy" id="2884022"/>
    <lineage>
        <taxon>Bacteria</taxon>
        <taxon>Bacillati</taxon>
        <taxon>Actinomycetota</taxon>
        <taxon>Thermoleophilia</taxon>
        <taxon>Solirubrobacterales</taxon>
        <taxon>Capillimicrobiaceae</taxon>
        <taxon>Capillimicrobium</taxon>
    </lineage>
</organism>
<dbReference type="InterPro" id="IPR027417">
    <property type="entry name" value="P-loop_NTPase"/>
</dbReference>
<name>A0A9E7C2M9_9ACTN</name>
<reference evidence="1" key="1">
    <citation type="journal article" date="2022" name="Int. J. Syst. Evol. Microbiol.">
        <title>Pseudomonas aegrilactucae sp. nov. and Pseudomonas morbosilactucae sp. nov., pathogens causing bacterial rot of lettuce in Japan.</title>
        <authorList>
            <person name="Sawada H."/>
            <person name="Fujikawa T."/>
            <person name="Satou M."/>
        </authorList>
    </citation>
    <scope>NUCLEOTIDE SEQUENCE</scope>
    <source>
        <strain evidence="1">0166_1</strain>
    </source>
</reference>
<evidence type="ECO:0000313" key="1">
    <source>
        <dbReference type="EMBL" id="UGS37618.1"/>
    </source>
</evidence>
<proteinExistence type="predicted"/>
<keyword evidence="2" id="KW-1185">Reference proteome</keyword>
<dbReference type="EMBL" id="CP087164">
    <property type="protein sequence ID" value="UGS37618.1"/>
    <property type="molecule type" value="Genomic_DNA"/>
</dbReference>
<dbReference type="KEGG" id="sbae:DSM104329_04036"/>
<dbReference type="AlphaFoldDB" id="A0A9E7C2M9"/>
<accession>A0A9E7C2M9</accession>
<dbReference type="SUPFAM" id="SSF52540">
    <property type="entry name" value="P-loop containing nucleoside triphosphate hydrolases"/>
    <property type="match status" value="1"/>
</dbReference>
<evidence type="ECO:0000313" key="2">
    <source>
        <dbReference type="Proteomes" id="UP001162834"/>
    </source>
</evidence>
<gene>
    <name evidence="1" type="ORF">DSM104329_04036</name>
</gene>
<dbReference type="Proteomes" id="UP001162834">
    <property type="component" value="Chromosome"/>
</dbReference>